<proteinExistence type="predicted"/>
<dbReference type="InParanoid" id="D2W007"/>
<sequence>MDFIVKLSSSSCYYTDDPIPRYTSACSKSNVCSPPDFTGNNYLNTVSFSIPNTDPGYSTSCYNLAFEAFRRFKVCKLDPPTYSGFITVKYQGSSSQVSVVNNQASIPIGYTGLNFIMDLNSTTLPFVADYSVIDLTSKSDFYLLPSSVVNGFNVSDISKIGWIKVSNIKNSEIKYNCQSPRGSCNFDVTLPELSEIQSMVHFSTGCESSPAYTVASFDNASITRRILEAHAASRASFLAKFAEYSDLNLQASIIASKDVFHMPLVGLKIF</sequence>
<gene>
    <name evidence="1" type="ORF">NAEGRDRAFT_81885</name>
</gene>
<protein>
    <submittedName>
        <fullName evidence="1">Uncharacterized protein</fullName>
    </submittedName>
</protein>
<evidence type="ECO:0000313" key="2">
    <source>
        <dbReference type="Proteomes" id="UP000006671"/>
    </source>
</evidence>
<name>D2W007_NAEGR</name>
<dbReference type="KEGG" id="ngr:NAEGRDRAFT_81885"/>
<dbReference type="GeneID" id="8857572"/>
<keyword evidence="2" id="KW-1185">Reference proteome</keyword>
<dbReference type="EMBL" id="GG738916">
    <property type="protein sequence ID" value="EFC37663.1"/>
    <property type="molecule type" value="Genomic_DNA"/>
</dbReference>
<evidence type="ECO:0000313" key="1">
    <source>
        <dbReference type="EMBL" id="EFC37663.1"/>
    </source>
</evidence>
<dbReference type="Proteomes" id="UP000006671">
    <property type="component" value="Unassembled WGS sequence"/>
</dbReference>
<dbReference type="AlphaFoldDB" id="D2W007"/>
<accession>D2W007</accession>
<organism evidence="2">
    <name type="scientific">Naegleria gruberi</name>
    <name type="common">Amoeba</name>
    <dbReference type="NCBI Taxonomy" id="5762"/>
    <lineage>
        <taxon>Eukaryota</taxon>
        <taxon>Discoba</taxon>
        <taxon>Heterolobosea</taxon>
        <taxon>Tetramitia</taxon>
        <taxon>Eutetramitia</taxon>
        <taxon>Vahlkampfiidae</taxon>
        <taxon>Naegleria</taxon>
    </lineage>
</organism>
<dbReference type="RefSeq" id="XP_002670407.1">
    <property type="nucleotide sequence ID" value="XM_002670361.1"/>
</dbReference>
<reference evidence="1 2" key="1">
    <citation type="journal article" date="2010" name="Cell">
        <title>The genome of Naegleria gruberi illuminates early eukaryotic versatility.</title>
        <authorList>
            <person name="Fritz-Laylin L.K."/>
            <person name="Prochnik S.E."/>
            <person name="Ginger M.L."/>
            <person name="Dacks J.B."/>
            <person name="Carpenter M.L."/>
            <person name="Field M.C."/>
            <person name="Kuo A."/>
            <person name="Paredez A."/>
            <person name="Chapman J."/>
            <person name="Pham J."/>
            <person name="Shu S."/>
            <person name="Neupane R."/>
            <person name="Cipriano M."/>
            <person name="Mancuso J."/>
            <person name="Tu H."/>
            <person name="Salamov A."/>
            <person name="Lindquist E."/>
            <person name="Shapiro H."/>
            <person name="Lucas S."/>
            <person name="Grigoriev I.V."/>
            <person name="Cande W.Z."/>
            <person name="Fulton C."/>
            <person name="Rokhsar D.S."/>
            <person name="Dawson S.C."/>
        </authorList>
    </citation>
    <scope>NUCLEOTIDE SEQUENCE [LARGE SCALE GENOMIC DNA]</scope>
    <source>
        <strain evidence="1 2">NEG-M</strain>
    </source>
</reference>
<dbReference type="VEuPathDB" id="AmoebaDB:NAEGRDRAFT_81885"/>